<gene>
    <name evidence="2" type="ORF">CA260_11210</name>
</gene>
<keyword evidence="1" id="KW-0732">Signal</keyword>
<evidence type="ECO:0008006" key="4">
    <source>
        <dbReference type="Google" id="ProtNLM"/>
    </source>
</evidence>
<organism evidence="2 3">
    <name type="scientific">Dyella jiangningensis</name>
    <dbReference type="NCBI Taxonomy" id="1379159"/>
    <lineage>
        <taxon>Bacteria</taxon>
        <taxon>Pseudomonadati</taxon>
        <taxon>Pseudomonadota</taxon>
        <taxon>Gammaproteobacteria</taxon>
        <taxon>Lysobacterales</taxon>
        <taxon>Rhodanobacteraceae</taxon>
        <taxon>Dyella</taxon>
    </lineage>
</organism>
<evidence type="ECO:0000256" key="1">
    <source>
        <dbReference type="SAM" id="SignalP"/>
    </source>
</evidence>
<name>A0A328P7I3_9GAMM</name>
<protein>
    <recommendedName>
        <fullName evidence="4">DUF1302 domain-containing protein</fullName>
    </recommendedName>
</protein>
<comment type="caution">
    <text evidence="2">The sequence shown here is derived from an EMBL/GenBank/DDBJ whole genome shotgun (WGS) entry which is preliminary data.</text>
</comment>
<dbReference type="EMBL" id="NFZS01000002">
    <property type="protein sequence ID" value="RAO76254.1"/>
    <property type="molecule type" value="Genomic_DNA"/>
</dbReference>
<dbReference type="InterPro" id="IPR010727">
    <property type="entry name" value="DUF1302"/>
</dbReference>
<keyword evidence="3" id="KW-1185">Reference proteome</keyword>
<accession>A0A328P7I3</accession>
<dbReference type="Pfam" id="PF06980">
    <property type="entry name" value="DUF1302"/>
    <property type="match status" value="1"/>
</dbReference>
<reference evidence="2 3" key="1">
    <citation type="journal article" date="2018" name="Genet. Mol. Biol.">
        <title>The genome sequence of Dyella jiangningensis FCAV SCS01 from a lignocellulose-decomposing microbial consortium metagenome reveals potential for biotechnological applications.</title>
        <authorList>
            <person name="Desiderato J.G."/>
            <person name="Alvarenga D.O."/>
            <person name="Constancio M.T.L."/>
            <person name="Alves L.M.C."/>
            <person name="Varani A.M."/>
        </authorList>
    </citation>
    <scope>NUCLEOTIDE SEQUENCE [LARGE SCALE GENOMIC DNA]</scope>
    <source>
        <strain evidence="2 3">FCAV SCS01</strain>
    </source>
</reference>
<evidence type="ECO:0000313" key="2">
    <source>
        <dbReference type="EMBL" id="RAO76254.1"/>
    </source>
</evidence>
<sequence length="603" mass="65697">MKNVYGSNRDRSGTTIRLMAWAVAAALGTSGAVHATEIDTGNPDLSIRWDNTVRYNLGHRAHSQDQSILNSPNNDDGDRNFGNHAIVTNRVDLVSEFDFVYKQNYGFRLSANGWYDQAYSSLDNTHVTSSNHIVNGKPALGLPNYTERYFEGPSGQLLDAFAFANVDIGGVNINTKAGRYDLFWGEALLNPIHSLSYGQSPLDIGKLLTVPGATAKELFRPRTQVSAQVQATPTLSFEGQYYLRWEQVYYPESGSYMDPNDAVLKGGQSIYINATQRALRGQDVTPQDHGDWGLAMHWSPEAIDSTIGLYYRNTSDIQPQFMLAPAVAPNVPAAACKALGYKSLTPTICYINPSMATVPQVLAGNVGQYMATYADGIDIYGASFAKQILGVSFSAEVNYRHNMPLVSIPVQLLPAPLAGRVVGAISTMPTDGNVAGARGDTWHAVTDFAGIVPKTPLFDTANYVVEFVWSRWDKVTQNPNAFEGTSPGYTGIDKPTKNYTGTQLSFTPTWFQVYPGVDLLAPMTYTMGLSGNSAVTFGGNKGMGNFSFGVGADVRQKYRFDLKYIGYVGRVAVNQAGVVTSSAGLASLLRDRNYIDLTFQTTF</sequence>
<feature type="signal peptide" evidence="1">
    <location>
        <begin position="1"/>
        <end position="35"/>
    </location>
</feature>
<feature type="chain" id="PRO_5016422793" description="DUF1302 domain-containing protein" evidence="1">
    <location>
        <begin position="36"/>
        <end position="603"/>
    </location>
</feature>
<evidence type="ECO:0000313" key="3">
    <source>
        <dbReference type="Proteomes" id="UP000248926"/>
    </source>
</evidence>
<proteinExistence type="predicted"/>
<dbReference type="RefSeq" id="WP_111983198.1">
    <property type="nucleotide sequence ID" value="NZ_NFZS01000002.1"/>
</dbReference>
<dbReference type="Proteomes" id="UP000248926">
    <property type="component" value="Unassembled WGS sequence"/>
</dbReference>
<dbReference type="AlphaFoldDB" id="A0A328P7I3"/>
<dbReference type="OrthoDB" id="7000272at2"/>